<evidence type="ECO:0008006" key="9">
    <source>
        <dbReference type="Google" id="ProtNLM"/>
    </source>
</evidence>
<dbReference type="GO" id="GO:0000978">
    <property type="term" value="F:RNA polymerase II cis-regulatory region sequence-specific DNA binding"/>
    <property type="evidence" value="ECO:0007669"/>
    <property type="project" value="TreeGrafter"/>
</dbReference>
<dbReference type="GO" id="GO:0042795">
    <property type="term" value="P:snRNA transcription by RNA polymerase II"/>
    <property type="evidence" value="ECO:0007669"/>
    <property type="project" value="TreeGrafter"/>
</dbReference>
<protein>
    <recommendedName>
        <fullName evidence="9">snRNA-activating protein complex subunit 3</fullName>
    </recommendedName>
</protein>
<comment type="similarity">
    <text evidence="2">Belongs to the SNAPC3/SRD2 family.</text>
</comment>
<dbReference type="GO" id="GO:0042796">
    <property type="term" value="P:snRNA transcription by RNA polymerase III"/>
    <property type="evidence" value="ECO:0007669"/>
    <property type="project" value="TreeGrafter"/>
</dbReference>
<evidence type="ECO:0000256" key="5">
    <source>
        <dbReference type="ARBA" id="ARBA00023163"/>
    </source>
</evidence>
<dbReference type="EMBL" id="OVEO01000004">
    <property type="protein sequence ID" value="SPQ95512.1"/>
    <property type="molecule type" value="Genomic_DNA"/>
</dbReference>
<evidence type="ECO:0000256" key="4">
    <source>
        <dbReference type="ARBA" id="ARBA00023125"/>
    </source>
</evidence>
<dbReference type="Pfam" id="PF12251">
    <property type="entry name" value="SNAPC3"/>
    <property type="match status" value="1"/>
</dbReference>
<keyword evidence="4" id="KW-0238">DNA-binding</keyword>
<keyword evidence="3" id="KW-0805">Transcription regulation</keyword>
<reference evidence="7 8" key="1">
    <citation type="submission" date="2018-03" db="EMBL/GenBank/DDBJ databases">
        <authorList>
            <person name="Fogelqvist J."/>
        </authorList>
    </citation>
    <scope>NUCLEOTIDE SEQUENCE [LARGE SCALE GENOMIC DNA]</scope>
</reference>
<proteinExistence type="inferred from homology"/>
<keyword evidence="6" id="KW-0539">Nucleus</keyword>
<evidence type="ECO:0000256" key="1">
    <source>
        <dbReference type="ARBA" id="ARBA00004123"/>
    </source>
</evidence>
<dbReference type="GO" id="GO:0019185">
    <property type="term" value="C:snRNA-activating protein complex"/>
    <property type="evidence" value="ECO:0007669"/>
    <property type="project" value="TreeGrafter"/>
</dbReference>
<dbReference type="Proteomes" id="UP000290189">
    <property type="component" value="Unassembled WGS sequence"/>
</dbReference>
<dbReference type="AlphaFoldDB" id="A0A3P3Y5Q9"/>
<organism evidence="7 8">
    <name type="scientific">Plasmodiophora brassicae</name>
    <name type="common">Clubroot disease agent</name>
    <dbReference type="NCBI Taxonomy" id="37360"/>
    <lineage>
        <taxon>Eukaryota</taxon>
        <taxon>Sar</taxon>
        <taxon>Rhizaria</taxon>
        <taxon>Endomyxa</taxon>
        <taxon>Phytomyxea</taxon>
        <taxon>Plasmodiophorida</taxon>
        <taxon>Plasmodiophoridae</taxon>
        <taxon>Plasmodiophora</taxon>
    </lineage>
</organism>
<dbReference type="InterPro" id="IPR022042">
    <property type="entry name" value="snRNA-activating_su3"/>
</dbReference>
<dbReference type="GO" id="GO:0003681">
    <property type="term" value="F:bent DNA binding"/>
    <property type="evidence" value="ECO:0007669"/>
    <property type="project" value="TreeGrafter"/>
</dbReference>
<dbReference type="GO" id="GO:0001046">
    <property type="term" value="F:core promoter sequence-specific DNA binding"/>
    <property type="evidence" value="ECO:0007669"/>
    <property type="project" value="TreeGrafter"/>
</dbReference>
<evidence type="ECO:0000313" key="8">
    <source>
        <dbReference type="Proteomes" id="UP000290189"/>
    </source>
</evidence>
<sequence length="379" mass="42692">MPRSVIENWSQDWKPAKKVARKRIWLASTVGSLRILLDSRAVMSKRRVAAADLRRARQSGHPQLSDLPGEYAVFAAAVDNIAPSGDVPLPDITGIVCPPIYDIVEQAIRARLDDRTISEPMPNVDEIEGRFLPLRKRRQRQRTQARRSAFDVPRIRNWIGPSQLRAHEERCRESFGVDEIGIHRDVVLTLTVFQASHQSASNPVQTLALLGSNTLGDAAKLIHCQVEADAPGIESLLPGSHFLIEDKLYTSGSYSLQNDEQQPLGSASLSSLPIRPGSVYHFVHLGGCRHAIIFTDISLVAQDDVRNRFAYPMQTALAREKRRRCDVCDMEAAVFVAYEDRLAPTSPFFFCSLCYHRLHYDESGEILYDDFKVYPYFCD</sequence>
<evidence type="ECO:0000313" key="7">
    <source>
        <dbReference type="EMBL" id="SPQ95512.1"/>
    </source>
</evidence>
<evidence type="ECO:0000256" key="2">
    <source>
        <dbReference type="ARBA" id="ARBA00010410"/>
    </source>
</evidence>
<keyword evidence="5" id="KW-0804">Transcription</keyword>
<dbReference type="GO" id="GO:0005634">
    <property type="term" value="C:nucleus"/>
    <property type="evidence" value="ECO:0007669"/>
    <property type="project" value="UniProtKB-SubCell"/>
</dbReference>
<comment type="subcellular location">
    <subcellularLocation>
        <location evidence="1">Nucleus</location>
    </subcellularLocation>
</comment>
<evidence type="ECO:0000256" key="3">
    <source>
        <dbReference type="ARBA" id="ARBA00023015"/>
    </source>
</evidence>
<gene>
    <name evidence="7" type="ORF">PLBR_LOCUS2727</name>
</gene>
<dbReference type="PANTHER" id="PTHR13421">
    <property type="entry name" value="SNRNA-ACTIVATING PROTEIN COMPLEX SUBUNIT 3"/>
    <property type="match status" value="1"/>
</dbReference>
<evidence type="ECO:0000256" key="6">
    <source>
        <dbReference type="ARBA" id="ARBA00023242"/>
    </source>
</evidence>
<accession>A0A3P3Y5Q9</accession>
<geneLocation type="mitochondrion" evidence="7"/>
<dbReference type="GO" id="GO:0001006">
    <property type="term" value="F:RNA polymerase III type 3 promoter sequence-specific DNA binding"/>
    <property type="evidence" value="ECO:0007669"/>
    <property type="project" value="TreeGrafter"/>
</dbReference>
<dbReference type="PANTHER" id="PTHR13421:SF16">
    <property type="entry name" value="SNRNA-ACTIVATING PROTEIN COMPLEX SUBUNIT 3"/>
    <property type="match status" value="1"/>
</dbReference>
<keyword evidence="7" id="KW-0496">Mitochondrion</keyword>
<name>A0A3P3Y5Q9_PLABS</name>